<protein>
    <recommendedName>
        <fullName evidence="4">Secreted protein</fullName>
    </recommendedName>
</protein>
<proteinExistence type="predicted"/>
<gene>
    <name evidence="2" type="ORF">ACFFF8_16065</name>
</gene>
<accession>A0ABV6SBA8</accession>
<organism evidence="2 3">
    <name type="scientific">Novosphingobium clariflavum</name>
    <dbReference type="NCBI Taxonomy" id="2029884"/>
    <lineage>
        <taxon>Bacteria</taxon>
        <taxon>Pseudomonadati</taxon>
        <taxon>Pseudomonadota</taxon>
        <taxon>Alphaproteobacteria</taxon>
        <taxon>Sphingomonadales</taxon>
        <taxon>Sphingomonadaceae</taxon>
        <taxon>Novosphingobium</taxon>
    </lineage>
</organism>
<evidence type="ECO:0000313" key="3">
    <source>
        <dbReference type="Proteomes" id="UP001589858"/>
    </source>
</evidence>
<feature type="compositionally biased region" description="Basic and acidic residues" evidence="1">
    <location>
        <begin position="70"/>
        <end position="79"/>
    </location>
</feature>
<dbReference type="EMBL" id="JBHLTM010000061">
    <property type="protein sequence ID" value="MFC0686109.1"/>
    <property type="molecule type" value="Genomic_DNA"/>
</dbReference>
<evidence type="ECO:0008006" key="4">
    <source>
        <dbReference type="Google" id="ProtNLM"/>
    </source>
</evidence>
<name>A0ABV6SBA8_9SPHN</name>
<sequence>MTFVGIRQSLFLVFSVPARTGAFEPLAPLAIDVRAKVIGSNTTAIAATIIGRIRWCDLLHVAVRQKDEPMKRRGSDGCEKWLSSCGNRN</sequence>
<dbReference type="Proteomes" id="UP001589858">
    <property type="component" value="Unassembled WGS sequence"/>
</dbReference>
<dbReference type="RefSeq" id="WP_267218824.1">
    <property type="nucleotide sequence ID" value="NZ_JAPCWC010000002.1"/>
</dbReference>
<keyword evidence="3" id="KW-1185">Reference proteome</keyword>
<reference evidence="2 3" key="1">
    <citation type="submission" date="2024-09" db="EMBL/GenBank/DDBJ databases">
        <authorList>
            <person name="Sun Q."/>
            <person name="Mori K."/>
        </authorList>
    </citation>
    <scope>NUCLEOTIDE SEQUENCE [LARGE SCALE GENOMIC DNA]</scope>
    <source>
        <strain evidence="2 3">CICC 11035S</strain>
    </source>
</reference>
<feature type="region of interest" description="Disordered" evidence="1">
    <location>
        <begin position="70"/>
        <end position="89"/>
    </location>
</feature>
<comment type="caution">
    <text evidence="2">The sequence shown here is derived from an EMBL/GenBank/DDBJ whole genome shotgun (WGS) entry which is preliminary data.</text>
</comment>
<evidence type="ECO:0000256" key="1">
    <source>
        <dbReference type="SAM" id="MobiDB-lite"/>
    </source>
</evidence>
<evidence type="ECO:0000313" key="2">
    <source>
        <dbReference type="EMBL" id="MFC0686109.1"/>
    </source>
</evidence>